<dbReference type="InterPro" id="IPR027417">
    <property type="entry name" value="P-loop_NTPase"/>
</dbReference>
<comment type="caution">
    <text evidence="2">The sequence shown here is derived from an EMBL/GenBank/DDBJ whole genome shotgun (WGS) entry which is preliminary data.</text>
</comment>
<gene>
    <name evidence="2" type="ORF">B7R54_00995</name>
</gene>
<evidence type="ECO:0000313" key="3">
    <source>
        <dbReference type="Proteomes" id="UP000256486"/>
    </source>
</evidence>
<dbReference type="Gene3D" id="3.40.50.300">
    <property type="entry name" value="P-loop containing nucleotide triphosphate hydrolases"/>
    <property type="match status" value="1"/>
</dbReference>
<name>A0A3E0VDF6_9MICO</name>
<protein>
    <recommendedName>
        <fullName evidence="1">KAP NTPase domain-containing protein</fullName>
    </recommendedName>
</protein>
<feature type="domain" description="KAP NTPase" evidence="1">
    <location>
        <begin position="30"/>
        <end position="287"/>
    </location>
</feature>
<evidence type="ECO:0000313" key="2">
    <source>
        <dbReference type="EMBL" id="RFA07946.1"/>
    </source>
</evidence>
<dbReference type="EMBL" id="NBWZ01000001">
    <property type="protein sequence ID" value="RFA07946.1"/>
    <property type="molecule type" value="Genomic_DNA"/>
</dbReference>
<sequence>MTSAAPDRLGRTQLGEIIAGSLQSRITYSSESTVTAIVGEWGSGKSWLLREIVASIQAAESSDLLIPISVRNFNPWLYADEDSLFAGFAQLLLGEISSRRIRMKVAKALQLIGPSLKFGQIDLSDATINLASAVGYASDPKSIQGSVRKSLTKSGKQILVVLDDLDRLTPNELLMVFKLVRLLGDIGGIHYLLVYDESTLLQLLAATPIAAKNVGRARNYLEKIVSQKFSVPPMLPSQVSELGIERIFRQAAELDIPIPQDSASRFEWIFDQMMRGLLSNPRMLDQYASEVLTLPTDLFREVDFCDWCVTTFLRTSFPDVWKLIIQYRGALTGNVDQIIGGDKDALPDFTRQLVKLLSTRSQLVGVTDMIVALFPMAGLEHRSVPAGSRAPAALAANMCVGDARFFERYLWLSLPPGEISNEAIRSALKGISKSTPSDQDYARFGEILEASPLDVIDRVSHLVPADGISIPLLVGYLERYPPFNALNTTYGGSDRSIGIYRIMTILESASATDLAAIKARAMTLGLADGDLWLEISRRMQPLRYPNLAEALGDIQSRILDLLEVAFAELPTPGELTESQSIGFYFYRNARRDDFYRLGKEAVLARRWRADDTIGLALSVWTGERGSSIDSLNADVIEAVFGLEFLRECEEILRSEEEDLVGQSLPDNWSFDGVPPTLANTRLIAHAAVSYILANAPVEAD</sequence>
<dbReference type="SUPFAM" id="SSF52540">
    <property type="entry name" value="P-loop containing nucleoside triphosphate hydrolases"/>
    <property type="match status" value="1"/>
</dbReference>
<proteinExistence type="predicted"/>
<dbReference type="Pfam" id="PF07693">
    <property type="entry name" value="KAP_NTPase"/>
    <property type="match status" value="1"/>
</dbReference>
<accession>A0A3E0VDF6</accession>
<dbReference type="AlphaFoldDB" id="A0A3E0VDF6"/>
<dbReference type="Proteomes" id="UP000256486">
    <property type="component" value="Unassembled WGS sequence"/>
</dbReference>
<keyword evidence="3" id="KW-1185">Reference proteome</keyword>
<reference evidence="2 3" key="1">
    <citation type="submission" date="2017-04" db="EMBL/GenBank/DDBJ databases">
        <title>Comparative genome analysis of Subtercola boreus.</title>
        <authorList>
            <person name="Cho Y.-J."/>
            <person name="Cho A."/>
            <person name="Kim O.-S."/>
            <person name="Lee J.-I."/>
        </authorList>
    </citation>
    <scope>NUCLEOTIDE SEQUENCE [LARGE SCALE GENOMIC DNA]</scope>
    <source>
        <strain evidence="2 3">K300</strain>
    </source>
</reference>
<organism evidence="2 3">
    <name type="scientific">Subtercola boreus</name>
    <dbReference type="NCBI Taxonomy" id="120213"/>
    <lineage>
        <taxon>Bacteria</taxon>
        <taxon>Bacillati</taxon>
        <taxon>Actinomycetota</taxon>
        <taxon>Actinomycetes</taxon>
        <taxon>Micrococcales</taxon>
        <taxon>Microbacteriaceae</taxon>
        <taxon>Subtercola</taxon>
    </lineage>
</organism>
<dbReference type="RefSeq" id="WP_116413365.1">
    <property type="nucleotide sequence ID" value="NZ_NBWZ01000001.1"/>
</dbReference>
<dbReference type="InterPro" id="IPR011646">
    <property type="entry name" value="KAP_P-loop"/>
</dbReference>
<dbReference type="OrthoDB" id="88903at2"/>
<evidence type="ECO:0000259" key="1">
    <source>
        <dbReference type="Pfam" id="PF07693"/>
    </source>
</evidence>